<proteinExistence type="predicted"/>
<dbReference type="AlphaFoldDB" id="A0A9Q9EJN4"/>
<reference evidence="1" key="1">
    <citation type="submission" date="2022-06" db="EMBL/GenBank/DDBJ databases">
        <title>Complete genome sequences of two strains of the flax pathogen Septoria linicola.</title>
        <authorList>
            <person name="Lapalu N."/>
            <person name="Simon A."/>
            <person name="Demenou B."/>
            <person name="Paumier D."/>
            <person name="Guillot M.-P."/>
            <person name="Gout L."/>
            <person name="Valade R."/>
        </authorList>
    </citation>
    <scope>NUCLEOTIDE SEQUENCE</scope>
    <source>
        <strain evidence="1">SE15195</strain>
    </source>
</reference>
<dbReference type="EMBL" id="CP099421">
    <property type="protein sequence ID" value="USW52367.1"/>
    <property type="molecule type" value="Genomic_DNA"/>
</dbReference>
<keyword evidence="2" id="KW-1185">Reference proteome</keyword>
<evidence type="ECO:0000313" key="2">
    <source>
        <dbReference type="Proteomes" id="UP001056384"/>
    </source>
</evidence>
<evidence type="ECO:0000313" key="1">
    <source>
        <dbReference type="EMBL" id="USW52367.1"/>
    </source>
</evidence>
<organism evidence="1 2">
    <name type="scientific">Septoria linicola</name>
    <dbReference type="NCBI Taxonomy" id="215465"/>
    <lineage>
        <taxon>Eukaryota</taxon>
        <taxon>Fungi</taxon>
        <taxon>Dikarya</taxon>
        <taxon>Ascomycota</taxon>
        <taxon>Pezizomycotina</taxon>
        <taxon>Dothideomycetes</taxon>
        <taxon>Dothideomycetidae</taxon>
        <taxon>Mycosphaerellales</taxon>
        <taxon>Mycosphaerellaceae</taxon>
        <taxon>Septoria</taxon>
    </lineage>
</organism>
<dbReference type="Proteomes" id="UP001056384">
    <property type="component" value="Chromosome 4"/>
</dbReference>
<sequence length="58" mass="5995">MAINVGDLVSPAHLGRRGYTGTPIIDLISRTLANAACISGHVRATFCDALTIDDLLGG</sequence>
<gene>
    <name evidence="1" type="ORF">Slin15195_G056860</name>
</gene>
<accession>A0A9Q9EJN4</accession>
<name>A0A9Q9EJN4_9PEZI</name>
<protein>
    <submittedName>
        <fullName evidence="1">Uncharacterized protein</fullName>
    </submittedName>
</protein>